<protein>
    <submittedName>
        <fullName evidence="5">S-adenosyl-L-methionine-dependent methyltransferase</fullName>
    </submittedName>
</protein>
<dbReference type="Proteomes" id="UP000481861">
    <property type="component" value="Unassembled WGS sequence"/>
</dbReference>
<dbReference type="PANTHER" id="PTHR43861:SF1">
    <property type="entry name" value="TRANS-ACONITATE 2-METHYLTRANSFERASE"/>
    <property type="match status" value="1"/>
</dbReference>
<feature type="compositionally biased region" description="Basic and acidic residues" evidence="3">
    <location>
        <begin position="7"/>
        <end position="17"/>
    </location>
</feature>
<dbReference type="SUPFAM" id="SSF53335">
    <property type="entry name" value="S-adenosyl-L-methionine-dependent methyltransferases"/>
    <property type="match status" value="1"/>
</dbReference>
<dbReference type="GO" id="GO:0032259">
    <property type="term" value="P:methylation"/>
    <property type="evidence" value="ECO:0007669"/>
    <property type="project" value="UniProtKB-KW"/>
</dbReference>
<dbReference type="CDD" id="cd02440">
    <property type="entry name" value="AdoMet_MTases"/>
    <property type="match status" value="1"/>
</dbReference>
<gene>
    <name evidence="5" type="ORF">BDV95DRAFT_288702</name>
</gene>
<dbReference type="InterPro" id="IPR041698">
    <property type="entry name" value="Methyltransf_25"/>
</dbReference>
<evidence type="ECO:0000259" key="4">
    <source>
        <dbReference type="Pfam" id="PF13649"/>
    </source>
</evidence>
<feature type="region of interest" description="Disordered" evidence="3">
    <location>
        <begin position="1"/>
        <end position="30"/>
    </location>
</feature>
<feature type="domain" description="Methyltransferase" evidence="4">
    <location>
        <begin position="62"/>
        <end position="154"/>
    </location>
</feature>
<name>A0A7C8MI49_9PLEO</name>
<sequence length="280" mass="30671">MASSEAEPGKDTRDGEGVKSTQNTQYDQIGTRYNGMHELPAVEPERPSVVAALGDVRGKRCLDLACGTGRYTALLSSLGATSVHAFDISPVMIAGALASYPASTHPTLHFAVADCSKPSTLPLAPSAFDIVFAGWFLNYAGTEAELTNMFRVIAQQLAHTSDARFVGLTTNAHDKCMREPKTGFYGLDVKVLEERYVAPDTGEEVGIRARVVAHTEPVVQFDVFQFRAEVYERCARQAGLWLEWREAVVPRGEGARAREEGYWDGWLERPTFEVVVAGRV</sequence>
<proteinExistence type="predicted"/>
<keyword evidence="1 5" id="KW-0489">Methyltransferase</keyword>
<accession>A0A7C8MI49</accession>
<evidence type="ECO:0000256" key="1">
    <source>
        <dbReference type="ARBA" id="ARBA00022603"/>
    </source>
</evidence>
<organism evidence="5 6">
    <name type="scientific">Massariosphaeria phaeospora</name>
    <dbReference type="NCBI Taxonomy" id="100035"/>
    <lineage>
        <taxon>Eukaryota</taxon>
        <taxon>Fungi</taxon>
        <taxon>Dikarya</taxon>
        <taxon>Ascomycota</taxon>
        <taxon>Pezizomycotina</taxon>
        <taxon>Dothideomycetes</taxon>
        <taxon>Pleosporomycetidae</taxon>
        <taxon>Pleosporales</taxon>
        <taxon>Pleosporales incertae sedis</taxon>
        <taxon>Massariosphaeria</taxon>
    </lineage>
</organism>
<comment type="caution">
    <text evidence="5">The sequence shown here is derived from an EMBL/GenBank/DDBJ whole genome shotgun (WGS) entry which is preliminary data.</text>
</comment>
<dbReference type="InterPro" id="IPR029063">
    <property type="entry name" value="SAM-dependent_MTases_sf"/>
</dbReference>
<evidence type="ECO:0000313" key="5">
    <source>
        <dbReference type="EMBL" id="KAF2876043.1"/>
    </source>
</evidence>
<dbReference type="PANTHER" id="PTHR43861">
    <property type="entry name" value="TRANS-ACONITATE 2-METHYLTRANSFERASE-RELATED"/>
    <property type="match status" value="1"/>
</dbReference>
<dbReference type="GO" id="GO:0008168">
    <property type="term" value="F:methyltransferase activity"/>
    <property type="evidence" value="ECO:0007669"/>
    <property type="project" value="UniProtKB-KW"/>
</dbReference>
<dbReference type="OrthoDB" id="3647at2759"/>
<dbReference type="Gene3D" id="3.40.50.150">
    <property type="entry name" value="Vaccinia Virus protein VP39"/>
    <property type="match status" value="1"/>
</dbReference>
<keyword evidence="6" id="KW-1185">Reference proteome</keyword>
<dbReference type="AlphaFoldDB" id="A0A7C8MI49"/>
<feature type="compositionally biased region" description="Polar residues" evidence="3">
    <location>
        <begin position="19"/>
        <end position="28"/>
    </location>
</feature>
<reference evidence="5 6" key="1">
    <citation type="submission" date="2020-01" db="EMBL/GenBank/DDBJ databases">
        <authorList>
            <consortium name="DOE Joint Genome Institute"/>
            <person name="Haridas S."/>
            <person name="Albert R."/>
            <person name="Binder M."/>
            <person name="Bloem J."/>
            <person name="Labutti K."/>
            <person name="Salamov A."/>
            <person name="Andreopoulos B."/>
            <person name="Baker S.E."/>
            <person name="Barry K."/>
            <person name="Bills G."/>
            <person name="Bluhm B.H."/>
            <person name="Cannon C."/>
            <person name="Castanera R."/>
            <person name="Culley D.E."/>
            <person name="Daum C."/>
            <person name="Ezra D."/>
            <person name="Gonzalez J.B."/>
            <person name="Henrissat B."/>
            <person name="Kuo A."/>
            <person name="Liang C."/>
            <person name="Lipzen A."/>
            <person name="Lutzoni F."/>
            <person name="Magnuson J."/>
            <person name="Mondo S."/>
            <person name="Nolan M."/>
            <person name="Ohm R."/>
            <person name="Pangilinan J."/>
            <person name="Park H.-J.H."/>
            <person name="Ramirez L."/>
            <person name="Alfaro M."/>
            <person name="Sun H."/>
            <person name="Tritt A."/>
            <person name="Yoshinaga Y."/>
            <person name="Zwiers L.-H.L."/>
            <person name="Turgeon B.G."/>
            <person name="Goodwin S.B."/>
            <person name="Spatafora J.W."/>
            <person name="Crous P.W."/>
            <person name="Grigoriev I.V."/>
        </authorList>
    </citation>
    <scope>NUCLEOTIDE SEQUENCE [LARGE SCALE GENOMIC DNA]</scope>
    <source>
        <strain evidence="5 6">CBS 611.86</strain>
    </source>
</reference>
<dbReference type="EMBL" id="JAADJZ010000004">
    <property type="protein sequence ID" value="KAF2876043.1"/>
    <property type="molecule type" value="Genomic_DNA"/>
</dbReference>
<dbReference type="Pfam" id="PF13649">
    <property type="entry name" value="Methyltransf_25"/>
    <property type="match status" value="1"/>
</dbReference>
<evidence type="ECO:0000313" key="6">
    <source>
        <dbReference type="Proteomes" id="UP000481861"/>
    </source>
</evidence>
<evidence type="ECO:0000256" key="2">
    <source>
        <dbReference type="ARBA" id="ARBA00022679"/>
    </source>
</evidence>
<evidence type="ECO:0000256" key="3">
    <source>
        <dbReference type="SAM" id="MobiDB-lite"/>
    </source>
</evidence>
<keyword evidence="2 5" id="KW-0808">Transferase</keyword>